<protein>
    <submittedName>
        <fullName evidence="1">SRPBCC family protein</fullName>
    </submittedName>
</protein>
<organism evidence="1 2">
    <name type="scientific">Bacillus salacetis</name>
    <dbReference type="NCBI Taxonomy" id="2315464"/>
    <lineage>
        <taxon>Bacteria</taxon>
        <taxon>Bacillati</taxon>
        <taxon>Bacillota</taxon>
        <taxon>Bacilli</taxon>
        <taxon>Bacillales</taxon>
        <taxon>Bacillaceae</taxon>
        <taxon>Bacillus</taxon>
    </lineage>
</organism>
<comment type="caution">
    <text evidence="1">The sequence shown here is derived from an EMBL/GenBank/DDBJ whole genome shotgun (WGS) entry which is preliminary data.</text>
</comment>
<dbReference type="OrthoDB" id="2374625at2"/>
<evidence type="ECO:0000313" key="2">
    <source>
        <dbReference type="Proteomes" id="UP000265801"/>
    </source>
</evidence>
<name>A0A3A1R7J4_9BACI</name>
<dbReference type="InterPro" id="IPR010419">
    <property type="entry name" value="CO_DH_gsu"/>
</dbReference>
<dbReference type="Proteomes" id="UP000265801">
    <property type="component" value="Unassembled WGS sequence"/>
</dbReference>
<dbReference type="Pfam" id="PF06240">
    <property type="entry name" value="COXG"/>
    <property type="match status" value="1"/>
</dbReference>
<proteinExistence type="predicted"/>
<accession>A0A3A1R7J4</accession>
<dbReference type="RefSeq" id="WP_119545721.1">
    <property type="nucleotide sequence ID" value="NZ_QXIR01000004.1"/>
</dbReference>
<sequence>MPAALHEMQVEASREELWKFVSDMDVWAPLVPGYIGHDIINERESTWKFKTDLGFMKKKVHLKVEIIEWLEPSKVRFNLSGINERFNGHGYFAAEPAGANACSMTGCLEINAEGPLAKMVNPLLNSILPEMTTELTEAVAYKVEGTYASR</sequence>
<dbReference type="InterPro" id="IPR023393">
    <property type="entry name" value="START-like_dom_sf"/>
</dbReference>
<gene>
    <name evidence="1" type="ORF">D3H55_04495</name>
</gene>
<dbReference type="EMBL" id="QXIR01000004">
    <property type="protein sequence ID" value="RIW37303.1"/>
    <property type="molecule type" value="Genomic_DNA"/>
</dbReference>
<dbReference type="CDD" id="cd07812">
    <property type="entry name" value="SRPBCC"/>
    <property type="match status" value="1"/>
</dbReference>
<reference evidence="1 2" key="1">
    <citation type="submission" date="2018-09" db="EMBL/GenBank/DDBJ databases">
        <title>Bacillus saliacetes sp. nov., isolated from Thai shrimp paste (Ka-pi).</title>
        <authorList>
            <person name="Daroonpunt R."/>
            <person name="Tanasupawat S."/>
            <person name="Yiamsombut S."/>
        </authorList>
    </citation>
    <scope>NUCLEOTIDE SEQUENCE [LARGE SCALE GENOMIC DNA]</scope>
    <source>
        <strain evidence="1 2">SKP7-4</strain>
    </source>
</reference>
<dbReference type="SUPFAM" id="SSF55961">
    <property type="entry name" value="Bet v1-like"/>
    <property type="match status" value="1"/>
</dbReference>
<keyword evidence="2" id="KW-1185">Reference proteome</keyword>
<dbReference type="Gene3D" id="3.30.530.20">
    <property type="match status" value="1"/>
</dbReference>
<evidence type="ECO:0000313" key="1">
    <source>
        <dbReference type="EMBL" id="RIW37303.1"/>
    </source>
</evidence>
<dbReference type="AlphaFoldDB" id="A0A3A1R7J4"/>